<evidence type="ECO:0000313" key="7">
    <source>
        <dbReference type="Proteomes" id="UP000068210"/>
    </source>
</evidence>
<dbReference type="PROSITE" id="PS50075">
    <property type="entry name" value="CARRIER"/>
    <property type="match status" value="1"/>
</dbReference>
<dbReference type="Pfam" id="PF00975">
    <property type="entry name" value="Thioesterase"/>
    <property type="match status" value="1"/>
</dbReference>
<dbReference type="PANTHER" id="PTHR45527:SF10">
    <property type="entry name" value="PYOCHELIN SYNTHASE PCHF"/>
    <property type="match status" value="1"/>
</dbReference>
<dbReference type="GO" id="GO:0043041">
    <property type="term" value="P:amino acid activation for nonribosomal peptide biosynthetic process"/>
    <property type="evidence" value="ECO:0007669"/>
    <property type="project" value="TreeGrafter"/>
</dbReference>
<dbReference type="HOGENOM" id="CLU_000022_2_15_6"/>
<dbReference type="SUPFAM" id="SSF47336">
    <property type="entry name" value="ACP-like"/>
    <property type="match status" value="1"/>
</dbReference>
<dbReference type="GO" id="GO:0005737">
    <property type="term" value="C:cytoplasm"/>
    <property type="evidence" value="ECO:0007669"/>
    <property type="project" value="TreeGrafter"/>
</dbReference>
<dbReference type="PANTHER" id="PTHR45527">
    <property type="entry name" value="NONRIBOSOMAL PEPTIDE SYNTHETASE"/>
    <property type="match status" value="1"/>
</dbReference>
<dbReference type="InterPro" id="IPR036736">
    <property type="entry name" value="ACP-like_sf"/>
</dbReference>
<keyword evidence="4" id="KW-0436">Ligase</keyword>
<dbReference type="InterPro" id="IPR020802">
    <property type="entry name" value="TesA-like"/>
</dbReference>
<dbReference type="InterPro" id="IPR020845">
    <property type="entry name" value="AMP-binding_CS"/>
</dbReference>
<keyword evidence="2" id="KW-0596">Phosphopantetheine</keyword>
<feature type="domain" description="Carrier" evidence="5">
    <location>
        <begin position="981"/>
        <end position="1056"/>
    </location>
</feature>
<dbReference type="Pfam" id="PF13193">
    <property type="entry name" value="AMP-binding_C"/>
    <property type="match status" value="1"/>
</dbReference>
<dbReference type="GO" id="GO:0000036">
    <property type="term" value="F:acyl carrier activity"/>
    <property type="evidence" value="ECO:0007669"/>
    <property type="project" value="TreeGrafter"/>
</dbReference>
<dbReference type="GO" id="GO:0044550">
    <property type="term" value="P:secondary metabolite biosynthetic process"/>
    <property type="evidence" value="ECO:0007669"/>
    <property type="project" value="TreeGrafter"/>
</dbReference>
<dbReference type="STRING" id="1328314.Achr_23720"/>
<name>A0A0C4WMV0_9GAMM</name>
<keyword evidence="7" id="KW-1185">Reference proteome</keyword>
<dbReference type="InterPro" id="IPR000873">
    <property type="entry name" value="AMP-dep_synth/lig_dom"/>
</dbReference>
<evidence type="ECO:0000256" key="2">
    <source>
        <dbReference type="ARBA" id="ARBA00022450"/>
    </source>
</evidence>
<accession>A0A0C4WMV0</accession>
<dbReference type="SUPFAM" id="SSF52777">
    <property type="entry name" value="CoA-dependent acyltransferases"/>
    <property type="match status" value="2"/>
</dbReference>
<dbReference type="SUPFAM" id="SSF56801">
    <property type="entry name" value="Acetyl-CoA synthetase-like"/>
    <property type="match status" value="1"/>
</dbReference>
<dbReference type="InterPro" id="IPR045851">
    <property type="entry name" value="AMP-bd_C_sf"/>
</dbReference>
<dbReference type="RefSeq" id="WP_082045442.1">
    <property type="nucleotide sequence ID" value="NZ_CP010415.1"/>
</dbReference>
<dbReference type="GO" id="GO:0016874">
    <property type="term" value="F:ligase activity"/>
    <property type="evidence" value="ECO:0007669"/>
    <property type="project" value="UniProtKB-KW"/>
</dbReference>
<dbReference type="PROSITE" id="PS00455">
    <property type="entry name" value="AMP_BINDING"/>
    <property type="match status" value="1"/>
</dbReference>
<dbReference type="InterPro" id="IPR023213">
    <property type="entry name" value="CAT-like_dom_sf"/>
</dbReference>
<dbReference type="Pfam" id="PF00501">
    <property type="entry name" value="AMP-binding"/>
    <property type="match status" value="1"/>
</dbReference>
<dbReference type="InterPro" id="IPR025110">
    <property type="entry name" value="AMP-bd_C"/>
</dbReference>
<dbReference type="EMBL" id="CP010415">
    <property type="protein sequence ID" value="AJE21809.1"/>
    <property type="molecule type" value="Genomic_DNA"/>
</dbReference>
<dbReference type="Gene3D" id="3.40.50.1820">
    <property type="entry name" value="alpha/beta hydrolase"/>
    <property type="match status" value="1"/>
</dbReference>
<dbReference type="Pfam" id="PF00550">
    <property type="entry name" value="PP-binding"/>
    <property type="match status" value="1"/>
</dbReference>
<gene>
    <name evidence="6" type="ORF">Achr_23720</name>
</gene>
<dbReference type="InterPro" id="IPR001031">
    <property type="entry name" value="Thioesterase"/>
</dbReference>
<dbReference type="InterPro" id="IPR009081">
    <property type="entry name" value="PP-bd_ACP"/>
</dbReference>
<evidence type="ECO:0000259" key="5">
    <source>
        <dbReference type="PROSITE" id="PS50075"/>
    </source>
</evidence>
<protein>
    <submittedName>
        <fullName evidence="6">Non-ribosomal peptide synthase/amino acid adenylation enzyme</fullName>
    </submittedName>
</protein>
<dbReference type="Proteomes" id="UP000068210">
    <property type="component" value="Chromosome"/>
</dbReference>
<dbReference type="Gene3D" id="3.30.559.10">
    <property type="entry name" value="Chloramphenicol acetyltransferase-like domain"/>
    <property type="match status" value="1"/>
</dbReference>
<evidence type="ECO:0000256" key="3">
    <source>
        <dbReference type="ARBA" id="ARBA00022553"/>
    </source>
</evidence>
<dbReference type="GO" id="GO:0031177">
    <property type="term" value="F:phosphopantetheine binding"/>
    <property type="evidence" value="ECO:0007669"/>
    <property type="project" value="InterPro"/>
</dbReference>
<dbReference type="NCBIfam" id="TIGR01733">
    <property type="entry name" value="AA-adenyl-dom"/>
    <property type="match status" value="1"/>
</dbReference>
<dbReference type="SMART" id="SM00823">
    <property type="entry name" value="PKS_PP"/>
    <property type="match status" value="1"/>
</dbReference>
<dbReference type="Pfam" id="PF00668">
    <property type="entry name" value="Condensation"/>
    <property type="match status" value="1"/>
</dbReference>
<dbReference type="Gene3D" id="3.30.300.30">
    <property type="match status" value="1"/>
</dbReference>
<dbReference type="SUPFAM" id="SSF53474">
    <property type="entry name" value="alpha/beta-Hydrolases"/>
    <property type="match status" value="1"/>
</dbReference>
<comment type="pathway">
    <text evidence="1">Siderophore biosynthesis.</text>
</comment>
<dbReference type="CDD" id="cd12114">
    <property type="entry name" value="A_NRPS_TlmIV_like"/>
    <property type="match status" value="1"/>
</dbReference>
<proteinExistence type="predicted"/>
<dbReference type="FunFam" id="3.40.50.12780:FF:000012">
    <property type="entry name" value="Non-ribosomal peptide synthetase"/>
    <property type="match status" value="1"/>
</dbReference>
<organism evidence="6 7">
    <name type="scientific">Azotobacter chroococcum NCIMB 8003</name>
    <dbReference type="NCBI Taxonomy" id="1328314"/>
    <lineage>
        <taxon>Bacteria</taxon>
        <taxon>Pseudomonadati</taxon>
        <taxon>Pseudomonadota</taxon>
        <taxon>Gammaproteobacteria</taxon>
        <taxon>Pseudomonadales</taxon>
        <taxon>Pseudomonadaceae</taxon>
        <taxon>Azotobacter</taxon>
    </lineage>
</organism>
<evidence type="ECO:0000256" key="1">
    <source>
        <dbReference type="ARBA" id="ARBA00004924"/>
    </source>
</evidence>
<dbReference type="Gene3D" id="3.40.50.980">
    <property type="match status" value="2"/>
</dbReference>
<keyword evidence="3" id="KW-0597">Phosphoprotein</keyword>
<dbReference type="Gene3D" id="3.30.559.30">
    <property type="entry name" value="Nonribosomal peptide synthetase, condensation domain"/>
    <property type="match status" value="1"/>
</dbReference>
<dbReference type="Gene3D" id="1.10.1200.10">
    <property type="entry name" value="ACP-like"/>
    <property type="match status" value="1"/>
</dbReference>
<dbReference type="InterPro" id="IPR010071">
    <property type="entry name" value="AA_adenyl_dom"/>
</dbReference>
<dbReference type="Gene3D" id="2.30.38.10">
    <property type="entry name" value="Luciferase, Domain 3"/>
    <property type="match status" value="1"/>
</dbReference>
<dbReference type="InterPro" id="IPR029058">
    <property type="entry name" value="AB_hydrolase_fold"/>
</dbReference>
<dbReference type="InterPro" id="IPR020806">
    <property type="entry name" value="PKS_PP-bd"/>
</dbReference>
<sequence length="1326" mass="145755">MFDVSEERAAVCESLSESCPLTGLQHAYWVGEQKVYKFHTVPFLYFCYFTEDLDIPRLETALQTVLEAYPELSMEFLSDGTQRPALEPVGKVSLELTDWRGQPPIGTAELQDLRKKGMEEKLALLGARVQVTAFLDRVADGYYVNFAFRLISFDAFSVRLFYNALVRVYNGMGLPEELRAFFAEFMAKRQALKQTSVFQRSMQYWQERIATLRNAPELPVVEHERMPDESRLRRIRFVFGPERVARLNEQARKLGISPSMLFCTAYTDVLRLWSRNRSFTINMLMSHRPSGDPRFQRAFGNFGSTLLLESVDAPGLFVERARVLQRQLARDIRHSRVEGVDVIRAMGSTGTGLPVMPVVFASSLGLDLPEGLLLPNEFGLKNMGGGLHTPQVWLDCQVYMYLDELVLNWDYVEGLFLPGVIENMFAAFEQQIEAILQHDAPQEALLLPRVPPQALLARQAANQTGRELPTGRLERFVAEACARYPERAAIIAADRVVDYQSLWGWSTSLAASLRQAGVGADDLVAVVAKRGWRQVTALLGVVQSGAAYLPITSDQPAARKEWLIARPGVKVVLIERELATGLSLPPDVRVLLLEDALPDAPPPAVALEPALGERDLAYVIFTSGSTGQPKGVAIDHRGAVNTIQDVIARFGLSCEDRMIGLSSFNFDLSVHDIFGSLAVGAALVLPPHSETPAPDQWAACVREHGVTVWNTVPASLEMLIEFLGPQAAVHLHSLRLVMLSGDWIPITLPERLKKVVPGVTLISLGGATEASIWSNYFPVERVAPGWKSIPYGWPLSNQSFHVLTRELEPAPDWVPGDLYIGGIGLAREYYGDPARTAESFIIHPQTGERLYRTGDVGRYFEDGCLEFLGRLDGQVKIRGFRIELEEIDANLARCPGIRAVTTVAVRSGDDSRLVAFYQPSAEPLEVEAIRAHLATALPPYMIPSQFMALYSLPVTANGKVDRKALSVMADALGPEERPRRSPGSETERRLAGLWSQLLGIEELGVDDEFFELGGTSLLAVRLINAITSEFGQTLPLVSLLRHGTIAAQAAMLEAAEHAGHQRTPLAVLREGGQATLAVVHPVGGNILCYRELIELLPAGVTLLGLQSPGDGAPRRLDELAAGYVDALCAQAAEPASVHLLGWSMGGVIAQEMARQMEARGIAPNGVTMIDSWMAAPQNEGSLRLEGEALLLNFLRDLLSGEPLPIDFDSLSRLEEAGRPAAIVQALKQAGGIGSDLSRDEFLALLGEYRANYDALVAHAPRPTATPTRLYRASRSMDFPLLAPFALAEAAHLDVIDWEGDHFSVVERNSLREILAHLSNAAEVALW</sequence>
<evidence type="ECO:0000256" key="4">
    <source>
        <dbReference type="ARBA" id="ARBA00022598"/>
    </source>
</evidence>
<reference evidence="6 7" key="1">
    <citation type="journal article" date="2015" name="PLoS ONE">
        <title>Azotobacter Genomes: The Genome of Azotobacter chroococcum NCIMB 8003 (ATCC 4412).</title>
        <authorList>
            <person name="Robson R.L."/>
            <person name="Jones R."/>
            <person name="Robson R.M."/>
            <person name="Schwartz A."/>
            <person name="Richardson T.H."/>
        </authorList>
    </citation>
    <scope>NUCLEOTIDE SEQUENCE [LARGE SCALE GENOMIC DNA]</scope>
    <source>
        <strain evidence="6 7">NCIMB 8003</strain>
    </source>
</reference>
<dbReference type="SMART" id="SM00824">
    <property type="entry name" value="PKS_TE"/>
    <property type="match status" value="1"/>
</dbReference>
<dbReference type="InterPro" id="IPR001242">
    <property type="entry name" value="Condensation_dom"/>
</dbReference>
<evidence type="ECO:0000313" key="6">
    <source>
        <dbReference type="EMBL" id="AJE21809.1"/>
    </source>
</evidence>
<dbReference type="KEGG" id="acx:Achr_23720"/>